<proteinExistence type="predicted"/>
<reference evidence="2 3" key="1">
    <citation type="journal article" date="2021" name="BMC Genomics">
        <title>Datura genome reveals duplications of psychoactive alkaloid biosynthetic genes and high mutation rate following tissue culture.</title>
        <authorList>
            <person name="Rajewski A."/>
            <person name="Carter-House D."/>
            <person name="Stajich J."/>
            <person name="Litt A."/>
        </authorList>
    </citation>
    <scope>NUCLEOTIDE SEQUENCE [LARGE SCALE GENOMIC DNA]</scope>
    <source>
        <strain evidence="2">AR-01</strain>
    </source>
</reference>
<feature type="region of interest" description="Disordered" evidence="1">
    <location>
        <begin position="1"/>
        <end position="28"/>
    </location>
</feature>
<gene>
    <name evidence="2" type="ORF">HAX54_002404</name>
</gene>
<dbReference type="EMBL" id="JACEIK010001109">
    <property type="protein sequence ID" value="MCD7466054.1"/>
    <property type="molecule type" value="Genomic_DNA"/>
</dbReference>
<keyword evidence="3" id="KW-1185">Reference proteome</keyword>
<comment type="caution">
    <text evidence="2">The sequence shown here is derived from an EMBL/GenBank/DDBJ whole genome shotgun (WGS) entry which is preliminary data.</text>
</comment>
<dbReference type="Proteomes" id="UP000823775">
    <property type="component" value="Unassembled WGS sequence"/>
</dbReference>
<accession>A0ABS8T4Y5</accession>
<organism evidence="2 3">
    <name type="scientific">Datura stramonium</name>
    <name type="common">Jimsonweed</name>
    <name type="synonym">Common thornapple</name>
    <dbReference type="NCBI Taxonomy" id="4076"/>
    <lineage>
        <taxon>Eukaryota</taxon>
        <taxon>Viridiplantae</taxon>
        <taxon>Streptophyta</taxon>
        <taxon>Embryophyta</taxon>
        <taxon>Tracheophyta</taxon>
        <taxon>Spermatophyta</taxon>
        <taxon>Magnoliopsida</taxon>
        <taxon>eudicotyledons</taxon>
        <taxon>Gunneridae</taxon>
        <taxon>Pentapetalae</taxon>
        <taxon>asterids</taxon>
        <taxon>lamiids</taxon>
        <taxon>Solanales</taxon>
        <taxon>Solanaceae</taxon>
        <taxon>Solanoideae</taxon>
        <taxon>Datureae</taxon>
        <taxon>Datura</taxon>
    </lineage>
</organism>
<protein>
    <submittedName>
        <fullName evidence="2">Uncharacterized protein</fullName>
    </submittedName>
</protein>
<evidence type="ECO:0000313" key="2">
    <source>
        <dbReference type="EMBL" id="MCD7466054.1"/>
    </source>
</evidence>
<evidence type="ECO:0000256" key="1">
    <source>
        <dbReference type="SAM" id="MobiDB-lite"/>
    </source>
</evidence>
<name>A0ABS8T4Y5_DATST</name>
<evidence type="ECO:0000313" key="3">
    <source>
        <dbReference type="Proteomes" id="UP000823775"/>
    </source>
</evidence>
<sequence length="103" mass="11067">MNGAGGGGCNERDDGNGGEPEDAESAYIDPDRVVESTGPSYKRVGNESPQWCYCRVVICVSVQNVTLLLKLAHCVSPLEAQVLRFNVLKIKFQFSSGSAMDLA</sequence>